<organism evidence="1 2">
    <name type="scientific">Neobacillus thermocopriae</name>
    <dbReference type="NCBI Taxonomy" id="1215031"/>
    <lineage>
        <taxon>Bacteria</taxon>
        <taxon>Bacillati</taxon>
        <taxon>Bacillota</taxon>
        <taxon>Bacilli</taxon>
        <taxon>Bacillales</taxon>
        <taxon>Bacillaceae</taxon>
        <taxon>Neobacillus</taxon>
    </lineage>
</organism>
<comment type="caution">
    <text evidence="1">The sequence shown here is derived from an EMBL/GenBank/DDBJ whole genome shotgun (WGS) entry which is preliminary data.</text>
</comment>
<name>A0A6B3TKD9_9BACI</name>
<protein>
    <submittedName>
        <fullName evidence="1">Uncharacterized protein</fullName>
    </submittedName>
</protein>
<gene>
    <name evidence="1" type="ORF">G4Z05_00400</name>
</gene>
<proteinExistence type="predicted"/>
<evidence type="ECO:0000313" key="2">
    <source>
        <dbReference type="Proteomes" id="UP000481621"/>
    </source>
</evidence>
<dbReference type="RefSeq" id="WP_163249876.1">
    <property type="nucleotide sequence ID" value="NZ_JAAIUV010000001.1"/>
</dbReference>
<dbReference type="Proteomes" id="UP000481621">
    <property type="component" value="Unassembled WGS sequence"/>
</dbReference>
<evidence type="ECO:0000313" key="1">
    <source>
        <dbReference type="EMBL" id="NEX77363.1"/>
    </source>
</evidence>
<keyword evidence="2" id="KW-1185">Reference proteome</keyword>
<reference evidence="1" key="1">
    <citation type="submission" date="2020-02" db="EMBL/GenBank/DDBJ databases">
        <title>Bacillus sedimentmangrovi sp. nov., isolated from sediment of the mangrove ecosystem.</title>
        <authorList>
            <person name="Liu G."/>
        </authorList>
    </citation>
    <scope>NUCLEOTIDE SEQUENCE [LARGE SCALE GENOMIC DNA]</scope>
    <source>
        <strain evidence="1">SgZ-7</strain>
    </source>
</reference>
<accession>A0A6B3TKD9</accession>
<dbReference type="AlphaFoldDB" id="A0A6B3TKD9"/>
<sequence>MYFINFNFTLIKPIGSLSESRIGILKNMFSDNFPEIIQPADNTIIFRKGATALIISPDQIVFAFQGNENEINFEEITSTLVHTNEALGLSNKAIIIQRLEAIESIKVNSLEKSKEIIKDFNDSQNVDGVGLRLIITTHPNFHGDIRVEPFIKDANKVFYQVALDSRGEILISDAKEKFKEMYNFSIQKAREVSKNLFSI</sequence>
<dbReference type="EMBL" id="JAAIUV010000001">
    <property type="protein sequence ID" value="NEX77363.1"/>
    <property type="molecule type" value="Genomic_DNA"/>
</dbReference>